<sequence>MNFLDFIRQPWSWYVAGPLIGLTVPTLLLIGNKSFGISSSLRHICAACLPFNIPFFTYNWKKEAWNLFFVAGVLLGGFLATYFLTNPNAVEIAPATETALRGYGIRDFSGLMPADLFATANLFTMKGLFFFVIGGLLVGFGTRWAGGCTSGHAIMGLSNLQWPSLVATISFMVGGFAMTHLLLPFIFKLVN</sequence>
<comment type="similarity">
    <text evidence="8">Belongs to the TsuA/YedE (TC 9.B.102) family.</text>
</comment>
<evidence type="ECO:0000256" key="5">
    <source>
        <dbReference type="ARBA" id="ARBA00022692"/>
    </source>
</evidence>
<evidence type="ECO:0000256" key="7">
    <source>
        <dbReference type="ARBA" id="ARBA00023136"/>
    </source>
</evidence>
<accession>A0ABW5M476</accession>
<keyword evidence="4" id="KW-0997">Cell inner membrane</keyword>
<name>A0ABW5M476_9BACT</name>
<evidence type="ECO:0000256" key="3">
    <source>
        <dbReference type="ARBA" id="ARBA00022475"/>
    </source>
</evidence>
<keyword evidence="11" id="KW-1185">Reference proteome</keyword>
<keyword evidence="7 9" id="KW-0472">Membrane</keyword>
<keyword evidence="3" id="KW-1003">Cell membrane</keyword>
<proteinExistence type="inferred from homology"/>
<dbReference type="EMBL" id="JBHULN010000008">
    <property type="protein sequence ID" value="MFD2571782.1"/>
    <property type="molecule type" value="Genomic_DNA"/>
</dbReference>
<keyword evidence="6 9" id="KW-1133">Transmembrane helix</keyword>
<evidence type="ECO:0000256" key="9">
    <source>
        <dbReference type="SAM" id="Phobius"/>
    </source>
</evidence>
<evidence type="ECO:0000256" key="8">
    <source>
        <dbReference type="ARBA" id="ARBA00035655"/>
    </source>
</evidence>
<feature type="transmembrane region" description="Helical" evidence="9">
    <location>
        <begin position="64"/>
        <end position="84"/>
    </location>
</feature>
<evidence type="ECO:0000256" key="2">
    <source>
        <dbReference type="ARBA" id="ARBA00022448"/>
    </source>
</evidence>
<dbReference type="Pfam" id="PF04143">
    <property type="entry name" value="Sulf_transp"/>
    <property type="match status" value="1"/>
</dbReference>
<comment type="caution">
    <text evidence="10">The sequence shown here is derived from an EMBL/GenBank/DDBJ whole genome shotgun (WGS) entry which is preliminary data.</text>
</comment>
<reference evidence="11" key="1">
    <citation type="journal article" date="2019" name="Int. J. Syst. Evol. Microbiol.">
        <title>The Global Catalogue of Microorganisms (GCM) 10K type strain sequencing project: providing services to taxonomists for standard genome sequencing and annotation.</title>
        <authorList>
            <consortium name="The Broad Institute Genomics Platform"/>
            <consortium name="The Broad Institute Genome Sequencing Center for Infectious Disease"/>
            <person name="Wu L."/>
            <person name="Ma J."/>
        </authorList>
    </citation>
    <scope>NUCLEOTIDE SEQUENCE [LARGE SCALE GENOMIC DNA]</scope>
    <source>
        <strain evidence="11">KCTC 42805</strain>
    </source>
</reference>
<keyword evidence="5 9" id="KW-0812">Transmembrane</keyword>
<evidence type="ECO:0000313" key="11">
    <source>
        <dbReference type="Proteomes" id="UP001597469"/>
    </source>
</evidence>
<evidence type="ECO:0000313" key="10">
    <source>
        <dbReference type="EMBL" id="MFD2571782.1"/>
    </source>
</evidence>
<keyword evidence="2" id="KW-0813">Transport</keyword>
<feature type="transmembrane region" description="Helical" evidence="9">
    <location>
        <begin position="165"/>
        <end position="187"/>
    </location>
</feature>
<feature type="transmembrane region" description="Helical" evidence="9">
    <location>
        <begin position="127"/>
        <end position="145"/>
    </location>
</feature>
<comment type="subcellular location">
    <subcellularLocation>
        <location evidence="1">Cell inner membrane</location>
        <topology evidence="1">Multi-pass membrane protein</topology>
    </subcellularLocation>
</comment>
<evidence type="ECO:0000256" key="6">
    <source>
        <dbReference type="ARBA" id="ARBA00022989"/>
    </source>
</evidence>
<feature type="transmembrane region" description="Helical" evidence="9">
    <location>
        <begin position="12"/>
        <end position="29"/>
    </location>
</feature>
<dbReference type="PANTHER" id="PTHR30574">
    <property type="entry name" value="INNER MEMBRANE PROTEIN YEDE"/>
    <property type="match status" value="1"/>
</dbReference>
<dbReference type="PANTHER" id="PTHR30574:SF1">
    <property type="entry name" value="SULPHUR TRANSPORT DOMAIN-CONTAINING PROTEIN"/>
    <property type="match status" value="1"/>
</dbReference>
<dbReference type="InterPro" id="IPR007272">
    <property type="entry name" value="Sulf_transp_TsuA/YedE"/>
</dbReference>
<gene>
    <name evidence="10" type="ORF">ACFSUS_14140</name>
</gene>
<organism evidence="10 11">
    <name type="scientific">Spirosoma soli</name>
    <dbReference type="NCBI Taxonomy" id="1770529"/>
    <lineage>
        <taxon>Bacteria</taxon>
        <taxon>Pseudomonadati</taxon>
        <taxon>Bacteroidota</taxon>
        <taxon>Cytophagia</taxon>
        <taxon>Cytophagales</taxon>
        <taxon>Cytophagaceae</taxon>
        <taxon>Spirosoma</taxon>
    </lineage>
</organism>
<protein>
    <submittedName>
        <fullName evidence="10">YeeE/YedE family protein</fullName>
    </submittedName>
</protein>
<dbReference type="RefSeq" id="WP_381523624.1">
    <property type="nucleotide sequence ID" value="NZ_JBHULN010000008.1"/>
</dbReference>
<evidence type="ECO:0000256" key="1">
    <source>
        <dbReference type="ARBA" id="ARBA00004429"/>
    </source>
</evidence>
<dbReference type="Proteomes" id="UP001597469">
    <property type="component" value="Unassembled WGS sequence"/>
</dbReference>
<evidence type="ECO:0000256" key="4">
    <source>
        <dbReference type="ARBA" id="ARBA00022519"/>
    </source>
</evidence>